<dbReference type="Proteomes" id="UP000060630">
    <property type="component" value="Unassembled WGS sequence"/>
</dbReference>
<accession>A0A125DMB0</accession>
<protein>
    <submittedName>
        <fullName evidence="2">Uncharacterized protein</fullName>
    </submittedName>
</protein>
<dbReference type="RefSeq" id="WP_060192032.1">
    <property type="nucleotide sequence ID" value="NZ_LPHD01000049.1"/>
</dbReference>
<organism evidence="2 3">
    <name type="scientific">Burkholderia ubonensis</name>
    <dbReference type="NCBI Taxonomy" id="101571"/>
    <lineage>
        <taxon>Bacteria</taxon>
        <taxon>Pseudomonadati</taxon>
        <taxon>Pseudomonadota</taxon>
        <taxon>Betaproteobacteria</taxon>
        <taxon>Burkholderiales</taxon>
        <taxon>Burkholderiaceae</taxon>
        <taxon>Burkholderia</taxon>
        <taxon>Burkholderia cepacia complex</taxon>
    </lineage>
</organism>
<keyword evidence="1" id="KW-1133">Transmembrane helix</keyword>
<name>A0A125DMB0_9BURK</name>
<gene>
    <name evidence="2" type="ORF">WL29_20870</name>
</gene>
<keyword evidence="1" id="KW-0472">Membrane</keyword>
<feature type="transmembrane region" description="Helical" evidence="1">
    <location>
        <begin position="50"/>
        <end position="69"/>
    </location>
</feature>
<evidence type="ECO:0000256" key="1">
    <source>
        <dbReference type="SAM" id="Phobius"/>
    </source>
</evidence>
<proteinExistence type="predicted"/>
<keyword evidence="1" id="KW-0812">Transmembrane</keyword>
<evidence type="ECO:0000313" key="2">
    <source>
        <dbReference type="EMBL" id="KWA83820.1"/>
    </source>
</evidence>
<dbReference type="EMBL" id="LPHD01000049">
    <property type="protein sequence ID" value="KWA83820.1"/>
    <property type="molecule type" value="Genomic_DNA"/>
</dbReference>
<reference evidence="2 3" key="1">
    <citation type="submission" date="2015-11" db="EMBL/GenBank/DDBJ databases">
        <title>Expanding the genomic diversity of Burkholderia species for the development of highly accurate diagnostics.</title>
        <authorList>
            <person name="Sahl J."/>
            <person name="Keim P."/>
            <person name="Wagner D."/>
        </authorList>
    </citation>
    <scope>NUCLEOTIDE SEQUENCE [LARGE SCALE GENOMIC DNA]</scope>
    <source>
        <strain evidence="2 3">MSMB2087WGS</strain>
    </source>
</reference>
<comment type="caution">
    <text evidence="2">The sequence shown here is derived from an EMBL/GenBank/DDBJ whole genome shotgun (WGS) entry which is preliminary data.</text>
</comment>
<feature type="transmembrane region" description="Helical" evidence="1">
    <location>
        <begin position="26"/>
        <end position="44"/>
    </location>
</feature>
<dbReference type="AlphaFoldDB" id="A0A125DMB0"/>
<evidence type="ECO:0000313" key="3">
    <source>
        <dbReference type="Proteomes" id="UP000060630"/>
    </source>
</evidence>
<sequence length="77" mass="8511">MSLLIRRIGRGLKACWSVRGSTYPRGTHLIVFAIACFLLAQSAWDGRAFNIMDLTIALLTGYLVASAFIEGFRSEDT</sequence>